<dbReference type="InterPro" id="IPR036388">
    <property type="entry name" value="WH-like_DNA-bd_sf"/>
</dbReference>
<gene>
    <name evidence="5" type="ORF">EFB14_07355</name>
</gene>
<evidence type="ECO:0000313" key="6">
    <source>
        <dbReference type="Proteomes" id="UP000272004"/>
    </source>
</evidence>
<dbReference type="InterPro" id="IPR011711">
    <property type="entry name" value="GntR_C"/>
</dbReference>
<dbReference type="SUPFAM" id="SSF48008">
    <property type="entry name" value="GntR ligand-binding domain-like"/>
    <property type="match status" value="1"/>
</dbReference>
<reference evidence="5 6" key="1">
    <citation type="submission" date="2018-11" db="EMBL/GenBank/DDBJ databases">
        <authorList>
            <person name="Huo Y."/>
        </authorList>
    </citation>
    <scope>NUCLEOTIDE SEQUENCE [LARGE SCALE GENOMIC DNA]</scope>
    <source>
        <strain evidence="5 6">CCBAU 33202</strain>
    </source>
</reference>
<proteinExistence type="predicted"/>
<feature type="domain" description="HTH gntR-type" evidence="4">
    <location>
        <begin position="32"/>
        <end position="99"/>
    </location>
</feature>
<dbReference type="PROSITE" id="PS50949">
    <property type="entry name" value="HTH_GNTR"/>
    <property type="match status" value="1"/>
</dbReference>
<dbReference type="InterPro" id="IPR008920">
    <property type="entry name" value="TF_FadR/GntR_C"/>
</dbReference>
<keyword evidence="3" id="KW-0804">Transcription</keyword>
<comment type="caution">
    <text evidence="5">The sequence shown here is derived from an EMBL/GenBank/DDBJ whole genome shotgun (WGS) entry which is preliminary data.</text>
</comment>
<evidence type="ECO:0000313" key="5">
    <source>
        <dbReference type="EMBL" id="RUM14536.1"/>
    </source>
</evidence>
<name>A0ABY0BD14_9HYPH</name>
<organism evidence="5 6">
    <name type="scientific">Rhizobium fabae</name>
    <dbReference type="NCBI Taxonomy" id="573179"/>
    <lineage>
        <taxon>Bacteria</taxon>
        <taxon>Pseudomonadati</taxon>
        <taxon>Pseudomonadota</taxon>
        <taxon>Alphaproteobacteria</taxon>
        <taxon>Hyphomicrobiales</taxon>
        <taxon>Rhizobiaceae</taxon>
        <taxon>Rhizobium/Agrobacterium group</taxon>
        <taxon>Rhizobium</taxon>
    </lineage>
</organism>
<keyword evidence="1" id="KW-0805">Transcription regulation</keyword>
<protein>
    <submittedName>
        <fullName evidence="5">GntR family transcriptional regulator</fullName>
    </submittedName>
</protein>
<dbReference type="InterPro" id="IPR036390">
    <property type="entry name" value="WH_DNA-bd_sf"/>
</dbReference>
<sequence length="234" mass="26419">MQQVSCYLCVDPVERPEPRQDAAKGDYKVKKSSALDRAYTWVRERILDGTLPGGSYIDEATVCQATGVSRTPAREAFNRLEGERFITLVPRKGAQVRSISSTDLLDAFHARLMIEQFAATEFCVERKAIPDAMRTNLEVMNGVCDFSTTDAMLVYINADREFHAAMVQTLNNRPIFEFFESLWRNNSGAAINRGQMLRSESWLATNHAQHRKILAGLEAYDLDAVVGTLREHLR</sequence>
<keyword evidence="2" id="KW-0238">DNA-binding</keyword>
<dbReference type="Pfam" id="PF00392">
    <property type="entry name" value="GntR"/>
    <property type="match status" value="1"/>
</dbReference>
<dbReference type="InterPro" id="IPR000524">
    <property type="entry name" value="Tscrpt_reg_HTH_GntR"/>
</dbReference>
<evidence type="ECO:0000256" key="3">
    <source>
        <dbReference type="ARBA" id="ARBA00023163"/>
    </source>
</evidence>
<dbReference type="PANTHER" id="PTHR43537:SF24">
    <property type="entry name" value="GLUCONATE OPERON TRANSCRIPTIONAL REPRESSOR"/>
    <property type="match status" value="1"/>
</dbReference>
<dbReference type="Pfam" id="PF07729">
    <property type="entry name" value="FCD"/>
    <property type="match status" value="1"/>
</dbReference>
<dbReference type="CDD" id="cd07377">
    <property type="entry name" value="WHTH_GntR"/>
    <property type="match status" value="1"/>
</dbReference>
<dbReference type="EMBL" id="RJJU01000004">
    <property type="protein sequence ID" value="RUM14536.1"/>
    <property type="molecule type" value="Genomic_DNA"/>
</dbReference>
<dbReference type="SUPFAM" id="SSF46785">
    <property type="entry name" value="Winged helix' DNA-binding domain"/>
    <property type="match status" value="1"/>
</dbReference>
<evidence type="ECO:0000256" key="1">
    <source>
        <dbReference type="ARBA" id="ARBA00023015"/>
    </source>
</evidence>
<dbReference type="Proteomes" id="UP000272004">
    <property type="component" value="Unassembled WGS sequence"/>
</dbReference>
<dbReference type="Gene3D" id="1.20.120.530">
    <property type="entry name" value="GntR ligand-binding domain-like"/>
    <property type="match status" value="1"/>
</dbReference>
<dbReference type="SMART" id="SM00895">
    <property type="entry name" value="FCD"/>
    <property type="match status" value="1"/>
</dbReference>
<keyword evidence="6" id="KW-1185">Reference proteome</keyword>
<evidence type="ECO:0000256" key="2">
    <source>
        <dbReference type="ARBA" id="ARBA00023125"/>
    </source>
</evidence>
<dbReference type="Gene3D" id="1.10.10.10">
    <property type="entry name" value="Winged helix-like DNA-binding domain superfamily/Winged helix DNA-binding domain"/>
    <property type="match status" value="1"/>
</dbReference>
<dbReference type="PANTHER" id="PTHR43537">
    <property type="entry name" value="TRANSCRIPTIONAL REGULATOR, GNTR FAMILY"/>
    <property type="match status" value="1"/>
</dbReference>
<evidence type="ECO:0000259" key="4">
    <source>
        <dbReference type="PROSITE" id="PS50949"/>
    </source>
</evidence>
<dbReference type="SMART" id="SM00345">
    <property type="entry name" value="HTH_GNTR"/>
    <property type="match status" value="1"/>
</dbReference>
<accession>A0ABY0BD14</accession>